<gene>
    <name evidence="1" type="ORF">FKW44_009810</name>
</gene>
<accession>A0A7T8HFW0</accession>
<dbReference type="AlphaFoldDB" id="A0A7T8HFW0"/>
<evidence type="ECO:0000313" key="2">
    <source>
        <dbReference type="Proteomes" id="UP000595437"/>
    </source>
</evidence>
<sequence>MSTRYSTKFLLRLTVFIQQGINIREYSILPKRTGDAVLLDNGFEIGIEVEEDGGNEGFLPGLTKLAWTKNDHHEELAGFLSDPRVEPSPFHKLSAWRTR</sequence>
<name>A0A7T8HFW0_CALRO</name>
<proteinExistence type="predicted"/>
<organism evidence="1 2">
    <name type="scientific">Caligus rogercresseyi</name>
    <name type="common">Sea louse</name>
    <dbReference type="NCBI Taxonomy" id="217165"/>
    <lineage>
        <taxon>Eukaryota</taxon>
        <taxon>Metazoa</taxon>
        <taxon>Ecdysozoa</taxon>
        <taxon>Arthropoda</taxon>
        <taxon>Crustacea</taxon>
        <taxon>Multicrustacea</taxon>
        <taxon>Hexanauplia</taxon>
        <taxon>Copepoda</taxon>
        <taxon>Siphonostomatoida</taxon>
        <taxon>Caligidae</taxon>
        <taxon>Caligus</taxon>
    </lineage>
</organism>
<dbReference type="EMBL" id="CP045895">
    <property type="protein sequence ID" value="QQP49229.1"/>
    <property type="molecule type" value="Genomic_DNA"/>
</dbReference>
<keyword evidence="2" id="KW-1185">Reference proteome</keyword>
<dbReference type="Proteomes" id="UP000595437">
    <property type="component" value="Chromosome 6"/>
</dbReference>
<evidence type="ECO:0000313" key="1">
    <source>
        <dbReference type="EMBL" id="QQP49229.1"/>
    </source>
</evidence>
<reference evidence="2" key="1">
    <citation type="submission" date="2021-01" db="EMBL/GenBank/DDBJ databases">
        <title>Caligus Genome Assembly.</title>
        <authorList>
            <person name="Gallardo-Escarate C."/>
        </authorList>
    </citation>
    <scope>NUCLEOTIDE SEQUENCE [LARGE SCALE GENOMIC DNA]</scope>
</reference>
<dbReference type="OrthoDB" id="10071520at2759"/>
<protein>
    <submittedName>
        <fullName evidence="1">Uncharacterized protein</fullName>
    </submittedName>
</protein>